<reference evidence="3" key="1">
    <citation type="submission" date="2021-12" db="EMBL/GenBank/DDBJ databases">
        <authorList>
            <person name="Rodrigo-Torres L."/>
            <person name="Arahal R. D."/>
            <person name="Lucena T."/>
        </authorList>
    </citation>
    <scope>NUCLEOTIDE SEQUENCE</scope>
    <source>
        <strain evidence="3">CECT 8419</strain>
    </source>
</reference>
<proteinExistence type="predicted"/>
<feature type="region of interest" description="Disordered" evidence="1">
    <location>
        <begin position="20"/>
        <end position="52"/>
    </location>
</feature>
<evidence type="ECO:0000313" key="3">
    <source>
        <dbReference type="EMBL" id="CAH1000398.1"/>
    </source>
</evidence>
<protein>
    <recommendedName>
        <fullName evidence="5">Outer membrane protein beta-barrel domain-containing protein</fullName>
    </recommendedName>
</protein>
<feature type="signal peptide" evidence="2">
    <location>
        <begin position="1"/>
        <end position="18"/>
    </location>
</feature>
<gene>
    <name evidence="3" type="ORF">LEM8419_01551</name>
</gene>
<feature type="chain" id="PRO_5045312554" description="Outer membrane protein beta-barrel domain-containing protein" evidence="2">
    <location>
        <begin position="19"/>
        <end position="235"/>
    </location>
</feature>
<organism evidence="3 4">
    <name type="scientific">Neolewinella maritima</name>
    <dbReference type="NCBI Taxonomy" id="1383882"/>
    <lineage>
        <taxon>Bacteria</taxon>
        <taxon>Pseudomonadati</taxon>
        <taxon>Bacteroidota</taxon>
        <taxon>Saprospiria</taxon>
        <taxon>Saprospirales</taxon>
        <taxon>Lewinellaceae</taxon>
        <taxon>Neolewinella</taxon>
    </lineage>
</organism>
<keyword evidence="4" id="KW-1185">Reference proteome</keyword>
<comment type="caution">
    <text evidence="3">The sequence shown here is derived from an EMBL/GenBank/DDBJ whole genome shotgun (WGS) entry which is preliminary data.</text>
</comment>
<keyword evidence="2" id="KW-0732">Signal</keyword>
<evidence type="ECO:0008006" key="5">
    <source>
        <dbReference type="Google" id="ProtNLM"/>
    </source>
</evidence>
<evidence type="ECO:0000313" key="4">
    <source>
        <dbReference type="Proteomes" id="UP000837803"/>
    </source>
</evidence>
<evidence type="ECO:0000256" key="1">
    <source>
        <dbReference type="SAM" id="MobiDB-lite"/>
    </source>
</evidence>
<sequence>MKLFTTLLFLASSALAFAQGPSSTAPAPTDTGVRAYHQSTTQPTANGDKRSRRYAPRRENTLFGDLDLSGLWGGPTYNYSATGDDWALVRGGFGGLELDDNVFIGYGGWSSRDPFTTDDVPSLIEQPTYDFRHGGFILAYSPGSDNTIHPRITTILGPGRIKGSVLGLDGSVTEFQERMFVGQLMAGAEINLFQWFRLGIEGGYRFASGVDVEGVTANDVSGAVVQIEARFGLSW</sequence>
<evidence type="ECO:0000256" key="2">
    <source>
        <dbReference type="SAM" id="SignalP"/>
    </source>
</evidence>
<dbReference type="RefSeq" id="WP_238750449.1">
    <property type="nucleotide sequence ID" value="NZ_CAKLPZ010000001.1"/>
</dbReference>
<dbReference type="EMBL" id="CAKLPZ010000001">
    <property type="protein sequence ID" value="CAH1000398.1"/>
    <property type="molecule type" value="Genomic_DNA"/>
</dbReference>
<name>A0ABM9B0U3_9BACT</name>
<dbReference type="Proteomes" id="UP000837803">
    <property type="component" value="Unassembled WGS sequence"/>
</dbReference>
<accession>A0ABM9B0U3</accession>